<dbReference type="InterPro" id="IPR052379">
    <property type="entry name" value="Type_VII_TA_RNase"/>
</dbReference>
<evidence type="ECO:0000256" key="4">
    <source>
        <dbReference type="ARBA" id="ARBA00024207"/>
    </source>
</evidence>
<evidence type="ECO:0000313" key="5">
    <source>
        <dbReference type="EMBL" id="RKD21724.1"/>
    </source>
</evidence>
<dbReference type="InterPro" id="IPR008201">
    <property type="entry name" value="HepT-like"/>
</dbReference>
<evidence type="ECO:0000256" key="2">
    <source>
        <dbReference type="ARBA" id="ARBA00022722"/>
    </source>
</evidence>
<comment type="caution">
    <text evidence="5">The sequence shown here is derived from an EMBL/GenBank/DDBJ whole genome shotgun (WGS) entry which is preliminary data.</text>
</comment>
<dbReference type="GO" id="GO:0110001">
    <property type="term" value="C:toxin-antitoxin complex"/>
    <property type="evidence" value="ECO:0007669"/>
    <property type="project" value="InterPro"/>
</dbReference>
<proteinExistence type="inferred from homology"/>
<dbReference type="EMBL" id="MCHY01000011">
    <property type="protein sequence ID" value="RKD21724.1"/>
    <property type="molecule type" value="Genomic_DNA"/>
</dbReference>
<dbReference type="GO" id="GO:0016787">
    <property type="term" value="F:hydrolase activity"/>
    <property type="evidence" value="ECO:0007669"/>
    <property type="project" value="UniProtKB-KW"/>
</dbReference>
<dbReference type="RefSeq" id="WP_120190838.1">
    <property type="nucleotide sequence ID" value="NZ_MCHY01000011.1"/>
</dbReference>
<gene>
    <name evidence="5" type="ORF">BEP19_13930</name>
</gene>
<evidence type="ECO:0008006" key="7">
    <source>
        <dbReference type="Google" id="ProtNLM"/>
    </source>
</evidence>
<protein>
    <recommendedName>
        <fullName evidence="7">DUF86 domain-containing protein</fullName>
    </recommendedName>
</protein>
<dbReference type="PANTHER" id="PTHR33397:SF5">
    <property type="entry name" value="RNASE YUTE-RELATED"/>
    <property type="match status" value="1"/>
</dbReference>
<dbReference type="Pfam" id="PF01934">
    <property type="entry name" value="HepT-like"/>
    <property type="match status" value="1"/>
</dbReference>
<dbReference type="GO" id="GO:0004540">
    <property type="term" value="F:RNA nuclease activity"/>
    <property type="evidence" value="ECO:0007669"/>
    <property type="project" value="InterPro"/>
</dbReference>
<evidence type="ECO:0000256" key="1">
    <source>
        <dbReference type="ARBA" id="ARBA00022649"/>
    </source>
</evidence>
<accession>A0A419SET0</accession>
<dbReference type="InterPro" id="IPR037038">
    <property type="entry name" value="HepT-like_sf"/>
</dbReference>
<sequence length="145" mass="17128">MYKVDTEKINNILTYMTDCIFPTMRQTMSTSQEQFLADETAGFAAERLFHLFIEGMTDIGNTLIDGFIMRDPGGYDDIVDIMEDERVYAAEEARIFKQIIYLRKNLVVEYIDNHREQLYSSYHQSLAVIERYPEIIRTYLAKELW</sequence>
<reference evidence="5 6" key="1">
    <citation type="submission" date="2016-08" db="EMBL/GenBank/DDBJ databases">
        <title>Novel Firmicute Genomes.</title>
        <authorList>
            <person name="Poppleton D.I."/>
            <person name="Gribaldo S."/>
        </authorList>
    </citation>
    <scope>NUCLEOTIDE SEQUENCE [LARGE SCALE GENOMIC DNA]</scope>
    <source>
        <strain evidence="5 6">RAOx-1</strain>
    </source>
</reference>
<keyword evidence="6" id="KW-1185">Reference proteome</keyword>
<name>A0A419SET0_9BACL</name>
<keyword evidence="2" id="KW-0540">Nuclease</keyword>
<organism evidence="5 6">
    <name type="scientific">Ammoniphilus oxalaticus</name>
    <dbReference type="NCBI Taxonomy" id="66863"/>
    <lineage>
        <taxon>Bacteria</taxon>
        <taxon>Bacillati</taxon>
        <taxon>Bacillota</taxon>
        <taxon>Bacilli</taxon>
        <taxon>Bacillales</taxon>
        <taxon>Paenibacillaceae</taxon>
        <taxon>Aneurinibacillus group</taxon>
        <taxon>Ammoniphilus</taxon>
    </lineage>
</organism>
<keyword evidence="3" id="KW-0378">Hydrolase</keyword>
<keyword evidence="1" id="KW-1277">Toxin-antitoxin system</keyword>
<dbReference type="PANTHER" id="PTHR33397">
    <property type="entry name" value="UPF0331 PROTEIN YUTE"/>
    <property type="match status" value="1"/>
</dbReference>
<dbReference type="OrthoDB" id="2375467at2"/>
<dbReference type="Proteomes" id="UP000284219">
    <property type="component" value="Unassembled WGS sequence"/>
</dbReference>
<dbReference type="Gene3D" id="1.20.120.580">
    <property type="entry name" value="bsu32300-like"/>
    <property type="match status" value="1"/>
</dbReference>
<evidence type="ECO:0000313" key="6">
    <source>
        <dbReference type="Proteomes" id="UP000284219"/>
    </source>
</evidence>
<evidence type="ECO:0000256" key="3">
    <source>
        <dbReference type="ARBA" id="ARBA00022801"/>
    </source>
</evidence>
<dbReference type="AlphaFoldDB" id="A0A419SET0"/>
<comment type="similarity">
    <text evidence="4">Belongs to the HepT RNase toxin family.</text>
</comment>